<proteinExistence type="inferred from homology"/>
<feature type="active site" description="Nucleophile" evidence="9">
    <location>
        <position position="446"/>
    </location>
</feature>
<feature type="binding site" evidence="10">
    <location>
        <position position="486"/>
    </location>
    <ligand>
        <name>L-glutamate</name>
        <dbReference type="ChEBI" id="CHEBI:29985"/>
    </ligand>
</feature>
<dbReference type="PANTHER" id="PTHR43199:SF1">
    <property type="entry name" value="GLUTATHIONE HYDROLASE PROENZYME"/>
    <property type="match status" value="1"/>
</dbReference>
<feature type="binding site" evidence="10">
    <location>
        <position position="533"/>
    </location>
    <ligand>
        <name>L-glutamate</name>
        <dbReference type="ChEBI" id="CHEBI:29985"/>
    </ligand>
</feature>
<reference evidence="14 15" key="1">
    <citation type="submission" date="2019-03" db="EMBL/GenBank/DDBJ databases">
        <title>Genomic Encyclopedia of Type Strains, Phase IV (KMG-IV): sequencing the most valuable type-strain genomes for metagenomic binning, comparative biology and taxonomic classification.</title>
        <authorList>
            <person name="Goeker M."/>
        </authorList>
    </citation>
    <scope>NUCLEOTIDE SEQUENCE [LARGE SCALE GENOMIC DNA]</scope>
    <source>
        <strain evidence="14 15">DSM 101688</strain>
    </source>
</reference>
<dbReference type="Gene3D" id="1.10.246.130">
    <property type="match status" value="1"/>
</dbReference>
<dbReference type="EC" id="2.3.2.2" evidence="11"/>
<dbReference type="InterPro" id="IPR043137">
    <property type="entry name" value="GGT_ssub_C"/>
</dbReference>
<feature type="compositionally biased region" description="Low complexity" evidence="12">
    <location>
        <begin position="59"/>
        <end position="77"/>
    </location>
</feature>
<dbReference type="NCBIfam" id="TIGR00066">
    <property type="entry name" value="g_glut_trans"/>
    <property type="match status" value="1"/>
</dbReference>
<dbReference type="Proteomes" id="UP000295304">
    <property type="component" value="Unassembled WGS sequence"/>
</dbReference>
<dbReference type="EMBL" id="SLZW01000001">
    <property type="protein sequence ID" value="TCS64999.1"/>
    <property type="molecule type" value="Genomic_DNA"/>
</dbReference>
<comment type="caution">
    <text evidence="14">The sequence shown here is derived from an EMBL/GenBank/DDBJ whole genome shotgun (WGS) entry which is preliminary data.</text>
</comment>
<feature type="signal peptide" evidence="13">
    <location>
        <begin position="1"/>
        <end position="42"/>
    </location>
</feature>
<evidence type="ECO:0000256" key="2">
    <source>
        <dbReference type="ARBA" id="ARBA00001089"/>
    </source>
</evidence>
<keyword evidence="6 11" id="KW-0865">Zymogen</keyword>
<evidence type="ECO:0000256" key="13">
    <source>
        <dbReference type="SAM" id="SignalP"/>
    </source>
</evidence>
<accession>A0A4R3JFS6</accession>
<feature type="region of interest" description="Disordered" evidence="12">
    <location>
        <begin position="46"/>
        <end position="79"/>
    </location>
</feature>
<evidence type="ECO:0000256" key="12">
    <source>
        <dbReference type="SAM" id="MobiDB-lite"/>
    </source>
</evidence>
<dbReference type="RefSeq" id="WP_132937722.1">
    <property type="nucleotide sequence ID" value="NZ_CP119676.1"/>
</dbReference>
<dbReference type="PANTHER" id="PTHR43199">
    <property type="entry name" value="GLUTATHIONE HYDROLASE"/>
    <property type="match status" value="1"/>
</dbReference>
<evidence type="ECO:0000256" key="3">
    <source>
        <dbReference type="ARBA" id="ARBA00009381"/>
    </source>
</evidence>
<comment type="catalytic activity">
    <reaction evidence="8 11">
        <text>an N-terminal (5-L-glutamyl)-[peptide] + an alpha-amino acid = 5-L-glutamyl amino acid + an N-terminal L-alpha-aminoacyl-[peptide]</text>
        <dbReference type="Rhea" id="RHEA:23904"/>
        <dbReference type="Rhea" id="RHEA-COMP:9780"/>
        <dbReference type="Rhea" id="RHEA-COMP:9795"/>
        <dbReference type="ChEBI" id="CHEBI:77644"/>
        <dbReference type="ChEBI" id="CHEBI:78597"/>
        <dbReference type="ChEBI" id="CHEBI:78599"/>
        <dbReference type="ChEBI" id="CHEBI:78608"/>
        <dbReference type="EC" id="2.3.2.2"/>
    </reaction>
</comment>
<evidence type="ECO:0000313" key="14">
    <source>
        <dbReference type="EMBL" id="TCS64999.1"/>
    </source>
</evidence>
<gene>
    <name evidence="14" type="ORF">EDD55_101332</name>
</gene>
<evidence type="ECO:0000256" key="10">
    <source>
        <dbReference type="PIRSR" id="PIRSR600101-2"/>
    </source>
</evidence>
<feature type="chain" id="PRO_5021000577" description="Glutathione hydrolase proenzyme" evidence="13">
    <location>
        <begin position="43"/>
        <end position="626"/>
    </location>
</feature>
<dbReference type="Gene3D" id="3.60.20.40">
    <property type="match status" value="1"/>
</dbReference>
<comment type="catalytic activity">
    <reaction evidence="2 11">
        <text>glutathione + H2O = L-cysteinylglycine + L-glutamate</text>
        <dbReference type="Rhea" id="RHEA:28807"/>
        <dbReference type="ChEBI" id="CHEBI:15377"/>
        <dbReference type="ChEBI" id="CHEBI:29985"/>
        <dbReference type="ChEBI" id="CHEBI:57925"/>
        <dbReference type="ChEBI" id="CHEBI:61694"/>
        <dbReference type="EC" id="3.4.19.13"/>
    </reaction>
</comment>
<dbReference type="AlphaFoldDB" id="A0A4R3JFS6"/>
<comment type="similarity">
    <text evidence="3 11">Belongs to the gamma-glutamyltransferase family.</text>
</comment>
<keyword evidence="13" id="KW-0732">Signal</keyword>
<dbReference type="InterPro" id="IPR029055">
    <property type="entry name" value="Ntn_hydrolases_N"/>
</dbReference>
<dbReference type="EC" id="3.4.19.13" evidence="11"/>
<keyword evidence="7 11" id="KW-0012">Acyltransferase</keyword>
<keyword evidence="5 11" id="KW-0378">Hydrolase</keyword>
<evidence type="ECO:0000256" key="9">
    <source>
        <dbReference type="PIRSR" id="PIRSR600101-1"/>
    </source>
</evidence>
<comment type="PTM">
    <text evidence="11">Cleaved by autocatalysis into a large and a small subunit.</text>
</comment>
<dbReference type="GO" id="GO:0006750">
    <property type="term" value="P:glutathione biosynthetic process"/>
    <property type="evidence" value="ECO:0007669"/>
    <property type="project" value="UniProtKB-KW"/>
</dbReference>
<comment type="pathway">
    <text evidence="11">Sulfur metabolism; glutathione metabolism.</text>
</comment>
<feature type="binding site" evidence="10">
    <location>
        <begin position="510"/>
        <end position="511"/>
    </location>
    <ligand>
        <name>L-glutamate</name>
        <dbReference type="ChEBI" id="CHEBI:29985"/>
    </ligand>
</feature>
<evidence type="ECO:0000256" key="11">
    <source>
        <dbReference type="RuleBase" id="RU368036"/>
    </source>
</evidence>
<dbReference type="Pfam" id="PF01019">
    <property type="entry name" value="G_glu_transpept"/>
    <property type="match status" value="1"/>
</dbReference>
<dbReference type="UniPathway" id="UPA00204"/>
<dbReference type="PRINTS" id="PR01210">
    <property type="entry name" value="GGTRANSPTASE"/>
</dbReference>
<evidence type="ECO:0000256" key="7">
    <source>
        <dbReference type="ARBA" id="ARBA00023315"/>
    </source>
</evidence>
<dbReference type="InterPro" id="IPR000101">
    <property type="entry name" value="GGT_peptidase"/>
</dbReference>
<dbReference type="OrthoDB" id="9781342at2"/>
<keyword evidence="15" id="KW-1185">Reference proteome</keyword>
<evidence type="ECO:0000313" key="15">
    <source>
        <dbReference type="Proteomes" id="UP000295304"/>
    </source>
</evidence>
<comment type="catalytic activity">
    <reaction evidence="1 11">
        <text>an S-substituted glutathione + H2O = an S-substituted L-cysteinylglycine + L-glutamate</text>
        <dbReference type="Rhea" id="RHEA:59468"/>
        <dbReference type="ChEBI" id="CHEBI:15377"/>
        <dbReference type="ChEBI" id="CHEBI:29985"/>
        <dbReference type="ChEBI" id="CHEBI:90779"/>
        <dbReference type="ChEBI" id="CHEBI:143103"/>
        <dbReference type="EC" id="3.4.19.13"/>
    </reaction>
</comment>
<dbReference type="GO" id="GO:0006751">
    <property type="term" value="P:glutathione catabolic process"/>
    <property type="evidence" value="ECO:0007669"/>
    <property type="project" value="UniProtKB-UniRule"/>
</dbReference>
<organism evidence="14 15">
    <name type="scientific">Varunaivibrio sulfuroxidans</name>
    <dbReference type="NCBI Taxonomy" id="1773489"/>
    <lineage>
        <taxon>Bacteria</taxon>
        <taxon>Pseudomonadati</taxon>
        <taxon>Pseudomonadota</taxon>
        <taxon>Alphaproteobacteria</taxon>
        <taxon>Rhodospirillales</taxon>
        <taxon>Magnetovibrionaceae</taxon>
        <taxon>Varunaivibrio</taxon>
    </lineage>
</organism>
<dbReference type="InterPro" id="IPR043138">
    <property type="entry name" value="GGT_lsub"/>
</dbReference>
<sequence length="626" mass="65132">MVQRSGEERARPRRLPTTILSRACKGGIALALLALAACAPQAATRSTSLATKPAPSEKSQAASTNEAARAAPEASSSKPLVTSAPVHAKKFMIVAANPYAAKAGRDILARGGSAVDAAIAAQMVLNVVEPQSSGIGGGAFMLHFNAADGDIAAYDGRETAPKAATPDMFLDAHGAPRKFYDAAVGGLSVGVPGVLRMLEMAYREHGKLPWKSLFQPAIDLARKGFPVSPRLHELIARDKYLKTFAPAAKLFYDAGGAPLAVGATFTNPELADTLSEIANKGADAFYLGRIGGDIVHAVRTASRNPGRLGSSDMVAYRAIKRAPVCAPYRKWLVCGMGPPSSGGITTAEILGILSHFDLAKEGGVTVKAAHWIAEASARAFADRNIYIADPKFVPVPQEGLLDPAYLKARADEIGPRASVTPVAPGMPAMSTALNLSPSGNAPGASTTHLSVIDGAGNAVSMTSSIENAFGSRLMVRGFLLNNQLTDFSFRPVIDGVPVANQVKPRKRPRSSMAPTLVFDAAGRLVMALGSPGGSRIIGYVSEALIAYLDWGMNVQQAVSLPHLVDRNGPIELEAATPLTALKTPLEALGHKVVVKTMTSGLHAIAQGADGLSGGADPRREGVALGE</sequence>
<dbReference type="SUPFAM" id="SSF56235">
    <property type="entry name" value="N-terminal nucleophile aminohydrolases (Ntn hydrolases)"/>
    <property type="match status" value="1"/>
</dbReference>
<evidence type="ECO:0000256" key="5">
    <source>
        <dbReference type="ARBA" id="ARBA00022801"/>
    </source>
</evidence>
<protein>
    <recommendedName>
        <fullName evidence="11">Glutathione hydrolase proenzyme</fullName>
        <ecNumber evidence="11">2.3.2.2</ecNumber>
        <ecNumber evidence="11">3.4.19.13</ecNumber>
    </recommendedName>
    <component>
        <recommendedName>
            <fullName evidence="11">Glutathione hydrolase large chain</fullName>
        </recommendedName>
    </component>
    <component>
        <recommendedName>
            <fullName evidence="11">Glutathione hydrolase small chain</fullName>
        </recommendedName>
    </component>
</protein>
<dbReference type="GO" id="GO:0103068">
    <property type="term" value="F:leukotriene C4 gamma-glutamyl transferase activity"/>
    <property type="evidence" value="ECO:0007669"/>
    <property type="project" value="UniProtKB-EC"/>
</dbReference>
<evidence type="ECO:0000256" key="1">
    <source>
        <dbReference type="ARBA" id="ARBA00001049"/>
    </source>
</evidence>
<dbReference type="InterPro" id="IPR051792">
    <property type="entry name" value="GGT_bact"/>
</dbReference>
<keyword evidence="11" id="KW-0317">Glutathione biosynthesis</keyword>
<evidence type="ECO:0000256" key="6">
    <source>
        <dbReference type="ARBA" id="ARBA00023145"/>
    </source>
</evidence>
<evidence type="ECO:0000256" key="8">
    <source>
        <dbReference type="ARBA" id="ARBA00047417"/>
    </source>
</evidence>
<name>A0A4R3JFS6_9PROT</name>
<feature type="binding site" evidence="10">
    <location>
        <position position="157"/>
    </location>
    <ligand>
        <name>L-glutamate</name>
        <dbReference type="ChEBI" id="CHEBI:29985"/>
    </ligand>
</feature>
<comment type="subunit">
    <text evidence="11">This enzyme consists of two polypeptide chains, which are synthesized in precursor form from a single polypeptide.</text>
</comment>
<evidence type="ECO:0000256" key="4">
    <source>
        <dbReference type="ARBA" id="ARBA00022679"/>
    </source>
</evidence>
<dbReference type="GO" id="GO:0036374">
    <property type="term" value="F:glutathione hydrolase activity"/>
    <property type="evidence" value="ECO:0007669"/>
    <property type="project" value="UniProtKB-UniRule"/>
</dbReference>
<keyword evidence="4 11" id="KW-0808">Transferase</keyword>